<evidence type="ECO:0000256" key="3">
    <source>
        <dbReference type="ARBA" id="ARBA00022801"/>
    </source>
</evidence>
<comment type="similarity">
    <text evidence="1 5">Belongs to the glycosyl hydrolase 43 family.</text>
</comment>
<reference evidence="8" key="1">
    <citation type="journal article" date="2019" name="Int. J. Syst. Evol. Microbiol.">
        <title>The Global Catalogue of Microorganisms (GCM) 10K type strain sequencing project: providing services to taxonomists for standard genome sequencing and annotation.</title>
        <authorList>
            <consortium name="The Broad Institute Genomics Platform"/>
            <consortium name="The Broad Institute Genome Sequencing Center for Infectious Disease"/>
            <person name="Wu L."/>
            <person name="Ma J."/>
        </authorList>
    </citation>
    <scope>NUCLEOTIDE SEQUENCE [LARGE SCALE GENOMIC DNA]</scope>
    <source>
        <strain evidence="8">DT28</strain>
    </source>
</reference>
<keyword evidence="3 5" id="KW-0378">Hydrolase</keyword>
<evidence type="ECO:0000256" key="6">
    <source>
        <dbReference type="SAM" id="SignalP"/>
    </source>
</evidence>
<dbReference type="Proteomes" id="UP001595962">
    <property type="component" value="Unassembled WGS sequence"/>
</dbReference>
<proteinExistence type="inferred from homology"/>
<evidence type="ECO:0000256" key="4">
    <source>
        <dbReference type="ARBA" id="ARBA00023295"/>
    </source>
</evidence>
<dbReference type="SUPFAM" id="SSF75005">
    <property type="entry name" value="Arabinanase/levansucrase/invertase"/>
    <property type="match status" value="1"/>
</dbReference>
<comment type="caution">
    <text evidence="7">The sequence shown here is derived from an EMBL/GenBank/DDBJ whole genome shotgun (WGS) entry which is preliminary data.</text>
</comment>
<feature type="signal peptide" evidence="6">
    <location>
        <begin position="1"/>
        <end position="21"/>
    </location>
</feature>
<evidence type="ECO:0000256" key="1">
    <source>
        <dbReference type="ARBA" id="ARBA00009865"/>
    </source>
</evidence>
<sequence>MPKLFAGLIAVLMFGSVLAQAADAPVLILNRADPWVYRESGDSYYFTASVPEFDRIELRHASSVQGLAQATPKVVWRKKAKGPMSLNIWAPELHRINGAWYIYFAAGQVEESFHIRTYVLKNTAANPLQGEWRELGPLQLPWDSFNLDATHFQHNGQHYLVWAQQDKLKSYNSALWIARLKSPTELATVPVLLTEPVLDWERIGYKVNEGPAVLQSHGKVYISYSASATDHNYAMGLLTASADADLLDPSHWHKAAQPVFYSNEQLQRFGPGHNSFVLDESGQHWLMLYHARSYKDIQGNPLADGNRHTRLRQLPISANGELQFGQQLPDRW</sequence>
<dbReference type="EMBL" id="JBHSGB010000010">
    <property type="protein sequence ID" value="MFC4655701.1"/>
    <property type="molecule type" value="Genomic_DNA"/>
</dbReference>
<evidence type="ECO:0000256" key="5">
    <source>
        <dbReference type="RuleBase" id="RU361187"/>
    </source>
</evidence>
<dbReference type="RefSeq" id="WP_377334190.1">
    <property type="nucleotide sequence ID" value="NZ_JBHSGB010000010.1"/>
</dbReference>
<feature type="chain" id="PRO_5045574008" evidence="6">
    <location>
        <begin position="22"/>
        <end position="332"/>
    </location>
</feature>
<accession>A0ABV9JN74</accession>
<organism evidence="7 8">
    <name type="scientific">Rheinheimera marina</name>
    <dbReference type="NCBI Taxonomy" id="1774958"/>
    <lineage>
        <taxon>Bacteria</taxon>
        <taxon>Pseudomonadati</taxon>
        <taxon>Pseudomonadota</taxon>
        <taxon>Gammaproteobacteria</taxon>
        <taxon>Chromatiales</taxon>
        <taxon>Chromatiaceae</taxon>
        <taxon>Rheinheimera</taxon>
    </lineage>
</organism>
<dbReference type="PANTHER" id="PTHR43817:SF1">
    <property type="entry name" value="HYDROLASE, FAMILY 43, PUTATIVE (AFU_ORTHOLOGUE AFUA_3G01660)-RELATED"/>
    <property type="match status" value="1"/>
</dbReference>
<evidence type="ECO:0000313" key="8">
    <source>
        <dbReference type="Proteomes" id="UP001595962"/>
    </source>
</evidence>
<dbReference type="PANTHER" id="PTHR43817">
    <property type="entry name" value="GLYCOSYL HYDROLASE"/>
    <property type="match status" value="1"/>
</dbReference>
<dbReference type="PIRSF" id="PIRSF025414">
    <property type="entry name" value="Alpha-L-arabinofuranosidase"/>
    <property type="match status" value="1"/>
</dbReference>
<keyword evidence="2 6" id="KW-0732">Signal</keyword>
<evidence type="ECO:0000256" key="2">
    <source>
        <dbReference type="ARBA" id="ARBA00022729"/>
    </source>
</evidence>
<dbReference type="Pfam" id="PF04616">
    <property type="entry name" value="Glyco_hydro_43"/>
    <property type="match status" value="1"/>
</dbReference>
<dbReference type="InterPro" id="IPR023296">
    <property type="entry name" value="Glyco_hydro_beta-prop_sf"/>
</dbReference>
<protein>
    <submittedName>
        <fullName evidence="7">Family 43 glycosylhydrolase</fullName>
    </submittedName>
</protein>
<dbReference type="Gene3D" id="2.115.10.20">
    <property type="entry name" value="Glycosyl hydrolase domain, family 43"/>
    <property type="match status" value="1"/>
</dbReference>
<name>A0ABV9JN74_9GAMM</name>
<keyword evidence="4 5" id="KW-0326">Glycosidase</keyword>
<dbReference type="InterPro" id="IPR016828">
    <property type="entry name" value="Alpha-L-arabinofuranosidase"/>
</dbReference>
<keyword evidence="8" id="KW-1185">Reference proteome</keyword>
<evidence type="ECO:0000313" key="7">
    <source>
        <dbReference type="EMBL" id="MFC4655701.1"/>
    </source>
</evidence>
<gene>
    <name evidence="7" type="ORF">ACFO3I_11825</name>
</gene>
<dbReference type="InterPro" id="IPR006710">
    <property type="entry name" value="Glyco_hydro_43"/>
</dbReference>